<reference evidence="2 3" key="1">
    <citation type="submission" date="2014-02" db="EMBL/GenBank/DDBJ databases">
        <title>Draft genome of Erwinia mallotivora strain BT-MARDI, a papaya dieback pathogen.</title>
        <authorList>
            <person name="Redzuan R."/>
            <person name="Abu Bakar N."/>
            <person name="Badrun R."/>
            <person name="Mohd Raih M.F."/>
            <person name="Rozano L."/>
            <person name="Mat Amin N."/>
        </authorList>
    </citation>
    <scope>NUCLEOTIDE SEQUENCE [LARGE SCALE GENOMIC DNA]</scope>
    <source>
        <strain evidence="2 3">BT-MARDI</strain>
    </source>
</reference>
<dbReference type="Proteomes" id="UP000019918">
    <property type="component" value="Unassembled WGS sequence"/>
</dbReference>
<sequence>MFRFAVACCLLSFTSYATAIVECGPFAIDTPQPGVFLVNHAKATRVKTTWSGKPGDTDNVRYHWIVKNTRAPGKLAMENRYQQGVATLHVEVVPTPSQPVRISGDYDCKTMN</sequence>
<feature type="signal peptide" evidence="1">
    <location>
        <begin position="1"/>
        <end position="19"/>
    </location>
</feature>
<organism evidence="2 3">
    <name type="scientific">Erwinia mallotivora</name>
    <dbReference type="NCBI Taxonomy" id="69222"/>
    <lineage>
        <taxon>Bacteria</taxon>
        <taxon>Pseudomonadati</taxon>
        <taxon>Pseudomonadota</taxon>
        <taxon>Gammaproteobacteria</taxon>
        <taxon>Enterobacterales</taxon>
        <taxon>Erwiniaceae</taxon>
        <taxon>Erwinia</taxon>
    </lineage>
</organism>
<evidence type="ECO:0000256" key="1">
    <source>
        <dbReference type="SAM" id="SignalP"/>
    </source>
</evidence>
<keyword evidence="1" id="KW-0732">Signal</keyword>
<evidence type="ECO:0000313" key="3">
    <source>
        <dbReference type="Proteomes" id="UP000019918"/>
    </source>
</evidence>
<name>A0A014M6E9_9GAMM</name>
<protein>
    <recommendedName>
        <fullName evidence="4">Ig-like domain-containing protein</fullName>
    </recommendedName>
</protein>
<accession>A0A014M6E9</accession>
<dbReference type="EMBL" id="JFHN01000075">
    <property type="protein sequence ID" value="EXU73629.1"/>
    <property type="molecule type" value="Genomic_DNA"/>
</dbReference>
<feature type="chain" id="PRO_5001472234" description="Ig-like domain-containing protein" evidence="1">
    <location>
        <begin position="20"/>
        <end position="112"/>
    </location>
</feature>
<evidence type="ECO:0000313" key="2">
    <source>
        <dbReference type="EMBL" id="EXU73629.1"/>
    </source>
</evidence>
<comment type="caution">
    <text evidence="2">The sequence shown here is derived from an EMBL/GenBank/DDBJ whole genome shotgun (WGS) entry which is preliminary data.</text>
</comment>
<keyword evidence="3" id="KW-1185">Reference proteome</keyword>
<evidence type="ECO:0008006" key="4">
    <source>
        <dbReference type="Google" id="ProtNLM"/>
    </source>
</evidence>
<dbReference type="PATRIC" id="fig|69222.5.peg.4650"/>
<dbReference type="OrthoDB" id="6630722at2"/>
<dbReference type="RefSeq" id="WP_034941819.1">
    <property type="nucleotide sequence ID" value="NZ_JFHN01000075.1"/>
</dbReference>
<dbReference type="AlphaFoldDB" id="A0A014M6E9"/>
<proteinExistence type="predicted"/>
<gene>
    <name evidence="2" type="ORF">BG55_22770</name>
</gene>